<organism evidence="2 3">
    <name type="scientific">Batillaria attramentaria</name>
    <dbReference type="NCBI Taxonomy" id="370345"/>
    <lineage>
        <taxon>Eukaryota</taxon>
        <taxon>Metazoa</taxon>
        <taxon>Spiralia</taxon>
        <taxon>Lophotrochozoa</taxon>
        <taxon>Mollusca</taxon>
        <taxon>Gastropoda</taxon>
        <taxon>Caenogastropoda</taxon>
        <taxon>Sorbeoconcha</taxon>
        <taxon>Cerithioidea</taxon>
        <taxon>Batillariidae</taxon>
        <taxon>Batillaria</taxon>
    </lineage>
</organism>
<keyword evidence="3" id="KW-1185">Reference proteome</keyword>
<dbReference type="EMBL" id="JACVVK020000135">
    <property type="protein sequence ID" value="KAK7489670.1"/>
    <property type="molecule type" value="Genomic_DNA"/>
</dbReference>
<evidence type="ECO:0000256" key="1">
    <source>
        <dbReference type="SAM" id="MobiDB-lite"/>
    </source>
</evidence>
<name>A0ABD0KSB3_9CAEN</name>
<sequence length="105" mass="11294">MDTSLLAEGDLILEAGELTGQAGLTGSVTFLVSDHQSKLGGRGGAQAERAVTRTNYGDRKDEAYPLFPDRGRSIGVMRSHVTSRPPSQKEDEWFRAGQTSVTAEV</sequence>
<comment type="caution">
    <text evidence="2">The sequence shown here is derived from an EMBL/GenBank/DDBJ whole genome shotgun (WGS) entry which is preliminary data.</text>
</comment>
<gene>
    <name evidence="2" type="ORF">BaRGS_00019065</name>
</gene>
<evidence type="ECO:0000313" key="3">
    <source>
        <dbReference type="Proteomes" id="UP001519460"/>
    </source>
</evidence>
<dbReference type="Proteomes" id="UP001519460">
    <property type="component" value="Unassembled WGS sequence"/>
</dbReference>
<protein>
    <submittedName>
        <fullName evidence="2">Uncharacterized protein</fullName>
    </submittedName>
</protein>
<accession>A0ABD0KSB3</accession>
<proteinExistence type="predicted"/>
<dbReference type="AlphaFoldDB" id="A0ABD0KSB3"/>
<reference evidence="2 3" key="1">
    <citation type="journal article" date="2023" name="Sci. Data">
        <title>Genome assembly of the Korean intertidal mud-creeper Batillaria attramentaria.</title>
        <authorList>
            <person name="Patra A.K."/>
            <person name="Ho P.T."/>
            <person name="Jun S."/>
            <person name="Lee S.J."/>
            <person name="Kim Y."/>
            <person name="Won Y.J."/>
        </authorList>
    </citation>
    <scope>NUCLEOTIDE SEQUENCE [LARGE SCALE GENOMIC DNA]</scope>
    <source>
        <strain evidence="2">Wonlab-2016</strain>
    </source>
</reference>
<feature type="region of interest" description="Disordered" evidence="1">
    <location>
        <begin position="80"/>
        <end position="105"/>
    </location>
</feature>
<evidence type="ECO:0000313" key="2">
    <source>
        <dbReference type="EMBL" id="KAK7489670.1"/>
    </source>
</evidence>